<reference evidence="1 2" key="1">
    <citation type="journal article" date="2021" name="Commun. Biol.">
        <title>The genome of Shorea leprosula (Dipterocarpaceae) highlights the ecological relevance of drought in aseasonal tropical rainforests.</title>
        <authorList>
            <person name="Ng K.K.S."/>
            <person name="Kobayashi M.J."/>
            <person name="Fawcett J.A."/>
            <person name="Hatakeyama M."/>
            <person name="Paape T."/>
            <person name="Ng C.H."/>
            <person name="Ang C.C."/>
            <person name="Tnah L.H."/>
            <person name="Lee C.T."/>
            <person name="Nishiyama T."/>
            <person name="Sese J."/>
            <person name="O'Brien M.J."/>
            <person name="Copetti D."/>
            <person name="Mohd Noor M.I."/>
            <person name="Ong R.C."/>
            <person name="Putra M."/>
            <person name="Sireger I.Z."/>
            <person name="Indrioko S."/>
            <person name="Kosugi Y."/>
            <person name="Izuno A."/>
            <person name="Isagi Y."/>
            <person name="Lee S.L."/>
            <person name="Shimizu K.K."/>
        </authorList>
    </citation>
    <scope>NUCLEOTIDE SEQUENCE [LARGE SCALE GENOMIC DNA]</scope>
    <source>
        <strain evidence="1">214</strain>
    </source>
</reference>
<dbReference type="Proteomes" id="UP001054252">
    <property type="component" value="Unassembled WGS sequence"/>
</dbReference>
<dbReference type="AlphaFoldDB" id="A0AAV5HWH0"/>
<protein>
    <submittedName>
        <fullName evidence="1">Uncharacterized protein</fullName>
    </submittedName>
</protein>
<organism evidence="1 2">
    <name type="scientific">Rubroshorea leprosula</name>
    <dbReference type="NCBI Taxonomy" id="152421"/>
    <lineage>
        <taxon>Eukaryota</taxon>
        <taxon>Viridiplantae</taxon>
        <taxon>Streptophyta</taxon>
        <taxon>Embryophyta</taxon>
        <taxon>Tracheophyta</taxon>
        <taxon>Spermatophyta</taxon>
        <taxon>Magnoliopsida</taxon>
        <taxon>eudicotyledons</taxon>
        <taxon>Gunneridae</taxon>
        <taxon>Pentapetalae</taxon>
        <taxon>rosids</taxon>
        <taxon>malvids</taxon>
        <taxon>Malvales</taxon>
        <taxon>Dipterocarpaceae</taxon>
        <taxon>Rubroshorea</taxon>
    </lineage>
</organism>
<sequence length="67" mass="7538">MLQAINIFRNNQSVSIYHLISIQQTITTKITPNAALGDTDSLIQTSARPNKSITYAVQNHGRYYEDV</sequence>
<accession>A0AAV5HWH0</accession>
<evidence type="ECO:0000313" key="1">
    <source>
        <dbReference type="EMBL" id="GKU91661.1"/>
    </source>
</evidence>
<keyword evidence="2" id="KW-1185">Reference proteome</keyword>
<evidence type="ECO:0000313" key="2">
    <source>
        <dbReference type="Proteomes" id="UP001054252"/>
    </source>
</evidence>
<proteinExistence type="predicted"/>
<dbReference type="EMBL" id="BPVZ01000005">
    <property type="protein sequence ID" value="GKU91661.1"/>
    <property type="molecule type" value="Genomic_DNA"/>
</dbReference>
<gene>
    <name evidence="1" type="ORF">SLEP1_g5500</name>
</gene>
<comment type="caution">
    <text evidence="1">The sequence shown here is derived from an EMBL/GenBank/DDBJ whole genome shotgun (WGS) entry which is preliminary data.</text>
</comment>
<name>A0AAV5HWH0_9ROSI</name>